<dbReference type="Gene3D" id="2.40.50.140">
    <property type="entry name" value="Nucleic acid-binding proteins"/>
    <property type="match status" value="1"/>
</dbReference>
<accession>A0A7J6X6B9</accession>
<gene>
    <name evidence="2" type="ORF">FRX31_006005</name>
</gene>
<evidence type="ECO:0000313" key="3">
    <source>
        <dbReference type="Proteomes" id="UP000554482"/>
    </source>
</evidence>
<dbReference type="AlphaFoldDB" id="A0A7J6X6B9"/>
<sequence>MGCGKCNRKTEYKDGKHTCKYCKSITPSEKPSEVYKLNMDIEDESSMMMIAGFDGAIKNLLDISVNDMIKITSQNWLEKKTSFYVQIRKYNWETKDTSSMSVMKIEEIPGLKSKIEEIFKDFKV</sequence>
<dbReference type="InterPro" id="IPR013955">
    <property type="entry name" value="Rep_factor-A_C"/>
</dbReference>
<keyword evidence="3" id="KW-1185">Reference proteome</keyword>
<name>A0A7J6X6B9_THATH</name>
<reference evidence="2 3" key="1">
    <citation type="submission" date="2020-06" db="EMBL/GenBank/DDBJ databases">
        <title>Transcriptomic and genomic resources for Thalictrum thalictroides and T. hernandezii: Facilitating candidate gene discovery in an emerging model plant lineage.</title>
        <authorList>
            <person name="Arias T."/>
            <person name="Riano-Pachon D.M."/>
            <person name="Di Stilio V.S."/>
        </authorList>
    </citation>
    <scope>NUCLEOTIDE SEQUENCE [LARGE SCALE GENOMIC DNA]</scope>
    <source>
        <strain evidence="3">cv. WT478/WT964</strain>
        <tissue evidence="2">Leaves</tissue>
    </source>
</reference>
<dbReference type="Pfam" id="PF08646">
    <property type="entry name" value="Rep_fac-A_C"/>
    <property type="match status" value="1"/>
</dbReference>
<dbReference type="InterPro" id="IPR012340">
    <property type="entry name" value="NA-bd_OB-fold"/>
</dbReference>
<evidence type="ECO:0000313" key="2">
    <source>
        <dbReference type="EMBL" id="KAF5204408.1"/>
    </source>
</evidence>
<comment type="caution">
    <text evidence="2">The sequence shown here is derived from an EMBL/GenBank/DDBJ whole genome shotgun (WGS) entry which is preliminary data.</text>
</comment>
<organism evidence="2 3">
    <name type="scientific">Thalictrum thalictroides</name>
    <name type="common">Rue-anemone</name>
    <name type="synonym">Anemone thalictroides</name>
    <dbReference type="NCBI Taxonomy" id="46969"/>
    <lineage>
        <taxon>Eukaryota</taxon>
        <taxon>Viridiplantae</taxon>
        <taxon>Streptophyta</taxon>
        <taxon>Embryophyta</taxon>
        <taxon>Tracheophyta</taxon>
        <taxon>Spermatophyta</taxon>
        <taxon>Magnoliopsida</taxon>
        <taxon>Ranunculales</taxon>
        <taxon>Ranunculaceae</taxon>
        <taxon>Thalictroideae</taxon>
        <taxon>Thalictrum</taxon>
    </lineage>
</organism>
<feature type="domain" description="Replication factor A C-terminal" evidence="1">
    <location>
        <begin position="3"/>
        <end position="93"/>
    </location>
</feature>
<proteinExistence type="predicted"/>
<dbReference type="SUPFAM" id="SSF50249">
    <property type="entry name" value="Nucleic acid-binding proteins"/>
    <property type="match status" value="1"/>
</dbReference>
<dbReference type="EMBL" id="JABWDY010005473">
    <property type="protein sequence ID" value="KAF5204408.1"/>
    <property type="molecule type" value="Genomic_DNA"/>
</dbReference>
<evidence type="ECO:0000259" key="1">
    <source>
        <dbReference type="Pfam" id="PF08646"/>
    </source>
</evidence>
<protein>
    <recommendedName>
        <fullName evidence="1">Replication factor A C-terminal domain-containing protein</fullName>
    </recommendedName>
</protein>
<dbReference type="Proteomes" id="UP000554482">
    <property type="component" value="Unassembled WGS sequence"/>
</dbReference>